<organism evidence="2 3">
    <name type="scientific">Candidatus Entotheonella gemina</name>
    <dbReference type="NCBI Taxonomy" id="1429439"/>
    <lineage>
        <taxon>Bacteria</taxon>
        <taxon>Pseudomonadati</taxon>
        <taxon>Nitrospinota/Tectimicrobiota group</taxon>
        <taxon>Candidatus Tectimicrobiota</taxon>
        <taxon>Candidatus Entotheonellia</taxon>
        <taxon>Candidatus Entotheonellales</taxon>
        <taxon>Candidatus Entotheonellaceae</taxon>
        <taxon>Candidatus Entotheonella</taxon>
    </lineage>
</organism>
<proteinExistence type="predicted"/>
<dbReference type="InterPro" id="IPR009061">
    <property type="entry name" value="DNA-bd_dom_put_sf"/>
</dbReference>
<dbReference type="EMBL" id="AZHX01000264">
    <property type="protein sequence ID" value="ETX08244.1"/>
    <property type="molecule type" value="Genomic_DNA"/>
</dbReference>
<evidence type="ECO:0000259" key="1">
    <source>
        <dbReference type="Pfam" id="PF12728"/>
    </source>
</evidence>
<reference evidence="2 3" key="1">
    <citation type="journal article" date="2014" name="Nature">
        <title>An environmental bacterial taxon with a large and distinct metabolic repertoire.</title>
        <authorList>
            <person name="Wilson M.C."/>
            <person name="Mori T."/>
            <person name="Ruckert C."/>
            <person name="Uria A.R."/>
            <person name="Helf M.J."/>
            <person name="Takada K."/>
            <person name="Gernert C."/>
            <person name="Steffens U.A."/>
            <person name="Heycke N."/>
            <person name="Schmitt S."/>
            <person name="Rinke C."/>
            <person name="Helfrich E.J."/>
            <person name="Brachmann A.O."/>
            <person name="Gurgui C."/>
            <person name="Wakimoto T."/>
            <person name="Kracht M."/>
            <person name="Crusemann M."/>
            <person name="Hentschel U."/>
            <person name="Abe I."/>
            <person name="Matsunaga S."/>
            <person name="Kalinowski J."/>
            <person name="Takeyama H."/>
            <person name="Piel J."/>
        </authorList>
    </citation>
    <scope>NUCLEOTIDE SEQUENCE [LARGE SCALE GENOMIC DNA]</scope>
    <source>
        <strain evidence="3">TSY2</strain>
    </source>
</reference>
<gene>
    <name evidence="2" type="ORF">ETSY2_06490</name>
</gene>
<name>W4MD30_9BACT</name>
<dbReference type="HOGENOM" id="CLU_106726_1_0_7"/>
<dbReference type="SUPFAM" id="SSF46955">
    <property type="entry name" value="Putative DNA-binding domain"/>
    <property type="match status" value="1"/>
</dbReference>
<accession>W4MD30</accession>
<dbReference type="NCBIfam" id="TIGR01764">
    <property type="entry name" value="excise"/>
    <property type="match status" value="1"/>
</dbReference>
<comment type="caution">
    <text evidence="2">The sequence shown here is derived from an EMBL/GenBank/DDBJ whole genome shotgun (WGS) entry which is preliminary data.</text>
</comment>
<protein>
    <recommendedName>
        <fullName evidence="1">Helix-turn-helix domain-containing protein</fullName>
    </recommendedName>
</protein>
<evidence type="ECO:0000313" key="3">
    <source>
        <dbReference type="Proteomes" id="UP000019140"/>
    </source>
</evidence>
<dbReference type="GO" id="GO:0003677">
    <property type="term" value="F:DNA binding"/>
    <property type="evidence" value="ECO:0007669"/>
    <property type="project" value="InterPro"/>
</dbReference>
<dbReference type="Proteomes" id="UP000019140">
    <property type="component" value="Unassembled WGS sequence"/>
</dbReference>
<dbReference type="InterPro" id="IPR010093">
    <property type="entry name" value="SinI_DNA-bd"/>
</dbReference>
<keyword evidence="3" id="KW-1185">Reference proteome</keyword>
<dbReference type="AlphaFoldDB" id="W4MD30"/>
<sequence>MQPIVEPTPETSEAARNALRMLQPLIRHVQAETIVSICSAEGEEIAVPLPSDAFRVLVEVLGQMAKGSAVTVVPVHAELTTQQAADLLNVSRPFLINLLDGGHIPYSKIGTHRRIRVSDVMAYKERDDAERRAVANELAAEAQKLGLGY</sequence>
<dbReference type="InterPro" id="IPR041657">
    <property type="entry name" value="HTH_17"/>
</dbReference>
<dbReference type="Pfam" id="PF12728">
    <property type="entry name" value="HTH_17"/>
    <property type="match status" value="1"/>
</dbReference>
<feature type="domain" description="Helix-turn-helix" evidence="1">
    <location>
        <begin position="79"/>
        <end position="126"/>
    </location>
</feature>
<evidence type="ECO:0000313" key="2">
    <source>
        <dbReference type="EMBL" id="ETX08244.1"/>
    </source>
</evidence>